<dbReference type="PANTHER" id="PTHR16026:SF0">
    <property type="entry name" value="CARTILAGE ACIDIC PROTEIN 1"/>
    <property type="match status" value="1"/>
</dbReference>
<evidence type="ECO:0000256" key="2">
    <source>
        <dbReference type="SAM" id="SignalP"/>
    </source>
</evidence>
<dbReference type="PANTHER" id="PTHR16026">
    <property type="entry name" value="CARTILAGE ACIDIC PROTEIN 1"/>
    <property type="match status" value="1"/>
</dbReference>
<dbReference type="RefSeq" id="WP_311496079.1">
    <property type="nucleotide sequence ID" value="NZ_JAVRHO010000025.1"/>
</dbReference>
<dbReference type="EMBL" id="JAVRHO010000025">
    <property type="protein sequence ID" value="MDT0647979.1"/>
    <property type="molecule type" value="Genomic_DNA"/>
</dbReference>
<feature type="chain" id="PRO_5045607463" evidence="2">
    <location>
        <begin position="21"/>
        <end position="1096"/>
    </location>
</feature>
<protein>
    <submittedName>
        <fullName evidence="4">VCBS repeat-containing protein</fullName>
    </submittedName>
</protein>
<gene>
    <name evidence="4" type="ORF">RM545_14875</name>
</gene>
<evidence type="ECO:0000313" key="5">
    <source>
        <dbReference type="Proteomes" id="UP001245285"/>
    </source>
</evidence>
<feature type="signal peptide" evidence="2">
    <location>
        <begin position="1"/>
        <end position="20"/>
    </location>
</feature>
<keyword evidence="1 2" id="KW-0732">Signal</keyword>
<comment type="caution">
    <text evidence="4">The sequence shown here is derived from an EMBL/GenBank/DDBJ whole genome shotgun (WGS) entry which is preliminary data.</text>
</comment>
<dbReference type="InterPro" id="IPR011519">
    <property type="entry name" value="UnbV_ASPIC"/>
</dbReference>
<dbReference type="Pfam" id="PF13517">
    <property type="entry name" value="FG-GAP_3"/>
    <property type="match status" value="5"/>
</dbReference>
<sequence length="1096" mass="124112">MKHKFSFYLFLLFLTFLVSCKDKGEVTKKPTVGDNLFTLLSNDQTNIHFENSVEETSDFNVLNYYYAYNGGGVAIGDVNNDGLQDIYFTSNQKSNKLYINKGDFKFQDNTEAAHVEDSEGWTTGVNMIDINNDGWMDLYVCKSASLTNNSLRTNKLFINQRDGTFKEEAQKWGLDNDGFSIQSYFFDYDKDGDLDMYLINHRVDFLNSVNLAAILEDEDFFSQTSDHLFRNDGNKFTDVTIDSGIMNKEFSLSAAIGDYNNDGWPDVYVANDFITPDKLYINNKNGTFINQIDTRVKHTSYSSMGSDIADINNDLLPDLLVLDMSAEDHSRGKQNMPSMNTSGFWWIVNSGYHYQYMSNILNLNNGNGYFSDIAQFAGLSKTDWSWGPLIADFDGDGFKDVFVTNGIKREIANQDFGNFLDTQQDSIKDMSIEQILNRMPSEKLQNYAFKNNGNLSFSKEIKNWGFTKAVNSNGAAYADLDNDGDLDIIINNLEDKAGIYRNNSTSNFLNINLIGGKNNVTAIGSKVKLFTDSSMQYQELFLSRGYQSSVSPILNFGIGEETNIKRVEIIWNNGSISIKENVEANQTLTFHQKESKSDVNHSKYKFSNNFTRVSPEHLGLNYRHHENEYNDFSRQVLLPQKQSQKGPAFAEADVNKDGLADLYLGGALDQPAELYIQNPDGRFQKKKIAIFEKDKKYEDNGAHFFDANNDGNLDLYVTSGGYELKENDPLLQDRLYLNDGCGNFSKSYNLPTMLTSTKAVTSLDYDHDGDLDLFVAGHLIPGKYPLPPKSYVLQNTNGVFTVVTKEVAPNFSEIGIVNDLIFSDYDNDSDLDLMVAGEWMPIIVFENVDKQFLLANVRSLENTGGWWNTIAEIDFDNDGDMDYFAGNIGGNNKYHPTEEKPLYIYGKDLEDDEKYDMFLSKLYKGNLVPVRGKECSSSQNPFVSQKIQTYQQFANSTLEDVYGKRMLESSYKKQSTEFKSIYLENKGGGNFELRHLPNYAQLGPTMSFAFTDVNHDGIMDVIGIGAIHEAEVETVRYDSNIGYVLLGDSKGGFRPYRDINFYNDLNAKNMKLVLINEQPHIVIANNDRPLTIFKIK</sequence>
<evidence type="ECO:0000313" key="4">
    <source>
        <dbReference type="EMBL" id="MDT0647979.1"/>
    </source>
</evidence>
<evidence type="ECO:0000256" key="1">
    <source>
        <dbReference type="ARBA" id="ARBA00022729"/>
    </source>
</evidence>
<name>A0ABU3CNP8_9FLAO</name>
<dbReference type="SUPFAM" id="SSF69318">
    <property type="entry name" value="Integrin alpha N-terminal domain"/>
    <property type="match status" value="3"/>
</dbReference>
<feature type="domain" description="ASPIC/UnbV" evidence="3">
    <location>
        <begin position="522"/>
        <end position="589"/>
    </location>
</feature>
<dbReference type="InterPro" id="IPR013517">
    <property type="entry name" value="FG-GAP"/>
</dbReference>
<accession>A0ABU3CNP8</accession>
<dbReference type="Proteomes" id="UP001245285">
    <property type="component" value="Unassembled WGS sequence"/>
</dbReference>
<keyword evidence="5" id="KW-1185">Reference proteome</keyword>
<dbReference type="Pfam" id="PF07593">
    <property type="entry name" value="UnbV_ASPIC"/>
    <property type="match status" value="1"/>
</dbReference>
<evidence type="ECO:0000259" key="3">
    <source>
        <dbReference type="Pfam" id="PF07593"/>
    </source>
</evidence>
<dbReference type="InterPro" id="IPR028994">
    <property type="entry name" value="Integrin_alpha_N"/>
</dbReference>
<organism evidence="4 5">
    <name type="scientific">Autumnicola lenta</name>
    <dbReference type="NCBI Taxonomy" id="3075593"/>
    <lineage>
        <taxon>Bacteria</taxon>
        <taxon>Pseudomonadati</taxon>
        <taxon>Bacteroidota</taxon>
        <taxon>Flavobacteriia</taxon>
        <taxon>Flavobacteriales</taxon>
        <taxon>Flavobacteriaceae</taxon>
        <taxon>Autumnicola</taxon>
    </lineage>
</organism>
<dbReference type="Gene3D" id="2.130.10.130">
    <property type="entry name" value="Integrin alpha, N-terminal"/>
    <property type="match status" value="3"/>
</dbReference>
<proteinExistence type="predicted"/>
<dbReference type="InterPro" id="IPR027039">
    <property type="entry name" value="Crtac1"/>
</dbReference>
<reference evidence="4 5" key="1">
    <citation type="submission" date="2023-09" db="EMBL/GenBank/DDBJ databases">
        <authorList>
            <person name="Rey-Velasco X."/>
        </authorList>
    </citation>
    <scope>NUCLEOTIDE SEQUENCE [LARGE SCALE GENOMIC DNA]</scope>
    <source>
        <strain evidence="4 5">F260</strain>
    </source>
</reference>
<dbReference type="PROSITE" id="PS51257">
    <property type="entry name" value="PROKAR_LIPOPROTEIN"/>
    <property type="match status" value="1"/>
</dbReference>